<dbReference type="InterPro" id="IPR007219">
    <property type="entry name" value="XnlR_reg_dom"/>
</dbReference>
<protein>
    <recommendedName>
        <fullName evidence="3">Xylanolytic transcriptional activator regulatory domain-containing protein</fullName>
    </recommendedName>
</protein>
<dbReference type="AlphaFoldDB" id="A0A395IN00"/>
<evidence type="ECO:0000313" key="5">
    <source>
        <dbReference type="Proteomes" id="UP000249056"/>
    </source>
</evidence>
<organism evidence="4 5">
    <name type="scientific">Monilinia fructigena</name>
    <dbReference type="NCBI Taxonomy" id="38457"/>
    <lineage>
        <taxon>Eukaryota</taxon>
        <taxon>Fungi</taxon>
        <taxon>Dikarya</taxon>
        <taxon>Ascomycota</taxon>
        <taxon>Pezizomycotina</taxon>
        <taxon>Leotiomycetes</taxon>
        <taxon>Helotiales</taxon>
        <taxon>Sclerotiniaceae</taxon>
        <taxon>Monilinia</taxon>
    </lineage>
</organism>
<feature type="domain" description="Xylanolytic transcriptional activator regulatory" evidence="3">
    <location>
        <begin position="82"/>
        <end position="153"/>
    </location>
</feature>
<dbReference type="EMBL" id="QKRW01000030">
    <property type="protein sequence ID" value="RAL61511.1"/>
    <property type="molecule type" value="Genomic_DNA"/>
</dbReference>
<sequence>MPEFIIQYLVTSIYNTFGSVLAEPRSREKFIPFVETLLKNEETPLPPSPDDVNEIVVAFRVAIFVLEILVVGDECYGNLNRHGNMVTSACAIGLHRLPHLPPHLLTTAAEYKRRVFAAVYSMDKCSSALNGTPPGIPCLYCRLQMLSDLSETELFLPRTKMQQAIANCDERGCNKKGEIHCGTYYRVSLQNYMVKEEILEGALGVDVQLSKERIDSLLDRASSLSQSRPPQFQFNLASTGRLLLVQLSIRLEKGTALM</sequence>
<reference evidence="4 5" key="1">
    <citation type="submission" date="2018-06" db="EMBL/GenBank/DDBJ databases">
        <title>Genome Sequence of the Brown Rot Fungal Pathogen Monilinia fructigena.</title>
        <authorList>
            <person name="Landi L."/>
            <person name="De Miccolis Angelini R.M."/>
            <person name="Pollastro S."/>
            <person name="Abate D."/>
            <person name="Faretra F."/>
            <person name="Romanazzi G."/>
        </authorList>
    </citation>
    <scope>NUCLEOTIDE SEQUENCE [LARGE SCALE GENOMIC DNA]</scope>
    <source>
        <strain evidence="4 5">Mfrg269</strain>
    </source>
</reference>
<dbReference type="GO" id="GO:0006351">
    <property type="term" value="P:DNA-templated transcription"/>
    <property type="evidence" value="ECO:0007669"/>
    <property type="project" value="InterPro"/>
</dbReference>
<gene>
    <name evidence="4" type="ORF">DID88_009550</name>
</gene>
<dbReference type="GO" id="GO:0003677">
    <property type="term" value="F:DNA binding"/>
    <property type="evidence" value="ECO:0007669"/>
    <property type="project" value="InterPro"/>
</dbReference>
<evidence type="ECO:0000313" key="4">
    <source>
        <dbReference type="EMBL" id="RAL61511.1"/>
    </source>
</evidence>
<dbReference type="InterPro" id="IPR050613">
    <property type="entry name" value="Sec_Metabolite_Reg"/>
</dbReference>
<keyword evidence="2" id="KW-0539">Nucleus</keyword>
<evidence type="ECO:0000256" key="2">
    <source>
        <dbReference type="ARBA" id="ARBA00023242"/>
    </source>
</evidence>
<dbReference type="GO" id="GO:0005634">
    <property type="term" value="C:nucleus"/>
    <property type="evidence" value="ECO:0007669"/>
    <property type="project" value="UniProtKB-SubCell"/>
</dbReference>
<dbReference type="OrthoDB" id="4898680at2759"/>
<dbReference type="PANTHER" id="PTHR31001">
    <property type="entry name" value="UNCHARACTERIZED TRANSCRIPTIONAL REGULATORY PROTEIN"/>
    <property type="match status" value="1"/>
</dbReference>
<proteinExistence type="predicted"/>
<keyword evidence="5" id="KW-1185">Reference proteome</keyword>
<dbReference type="Pfam" id="PF04082">
    <property type="entry name" value="Fungal_trans"/>
    <property type="match status" value="1"/>
</dbReference>
<name>A0A395IN00_9HELO</name>
<evidence type="ECO:0000259" key="3">
    <source>
        <dbReference type="Pfam" id="PF04082"/>
    </source>
</evidence>
<dbReference type="PANTHER" id="PTHR31001:SF49">
    <property type="entry name" value="ZN(II)2CYS6 TRANSCRIPTION FACTOR (EUROFUNG)"/>
    <property type="match status" value="1"/>
</dbReference>
<dbReference type="GO" id="GO:0008270">
    <property type="term" value="F:zinc ion binding"/>
    <property type="evidence" value="ECO:0007669"/>
    <property type="project" value="InterPro"/>
</dbReference>
<accession>A0A395IN00</accession>
<dbReference type="Proteomes" id="UP000249056">
    <property type="component" value="Unassembled WGS sequence"/>
</dbReference>
<comment type="subcellular location">
    <subcellularLocation>
        <location evidence="1">Nucleus</location>
    </subcellularLocation>
</comment>
<comment type="caution">
    <text evidence="4">The sequence shown here is derived from an EMBL/GenBank/DDBJ whole genome shotgun (WGS) entry which is preliminary data.</text>
</comment>
<dbReference type="CDD" id="cd12148">
    <property type="entry name" value="fungal_TF_MHR"/>
    <property type="match status" value="1"/>
</dbReference>
<evidence type="ECO:0000256" key="1">
    <source>
        <dbReference type="ARBA" id="ARBA00004123"/>
    </source>
</evidence>